<feature type="transmembrane region" description="Helical" evidence="7">
    <location>
        <begin position="117"/>
        <end position="139"/>
    </location>
</feature>
<dbReference type="InterPro" id="IPR058533">
    <property type="entry name" value="Cation_efflux_TM"/>
</dbReference>
<dbReference type="InterPro" id="IPR040177">
    <property type="entry name" value="SLC30A9"/>
</dbReference>
<dbReference type="EMBL" id="CP011366">
    <property type="protein sequence ID" value="AKG74157.1"/>
    <property type="molecule type" value="Genomic_DNA"/>
</dbReference>
<feature type="compositionally biased region" description="Basic residues" evidence="6">
    <location>
        <begin position="329"/>
        <end position="339"/>
    </location>
</feature>
<evidence type="ECO:0000313" key="12">
    <source>
        <dbReference type="Proteomes" id="UP000034029"/>
    </source>
</evidence>
<evidence type="ECO:0000256" key="5">
    <source>
        <dbReference type="ARBA" id="ARBA00023136"/>
    </source>
</evidence>
<feature type="domain" description="Cation efflux protein cytoplasmic" evidence="9">
    <location>
        <begin position="241"/>
        <end position="309"/>
    </location>
</feature>
<evidence type="ECO:0000259" key="9">
    <source>
        <dbReference type="Pfam" id="PF16916"/>
    </source>
</evidence>
<evidence type="ECO:0000256" key="1">
    <source>
        <dbReference type="ARBA" id="ARBA00004141"/>
    </source>
</evidence>
<accession>A0A0F7HMJ4</accession>
<organism evidence="11 13">
    <name type="scientific">Salinicoccus halodurans</name>
    <dbReference type="NCBI Taxonomy" id="407035"/>
    <lineage>
        <taxon>Bacteria</taxon>
        <taxon>Bacillati</taxon>
        <taxon>Bacillota</taxon>
        <taxon>Bacilli</taxon>
        <taxon>Bacillales</taxon>
        <taxon>Staphylococcaceae</taxon>
        <taxon>Salinicoccus</taxon>
    </lineage>
</organism>
<dbReference type="InterPro" id="IPR027469">
    <property type="entry name" value="Cation_efflux_TMD_sf"/>
</dbReference>
<dbReference type="PANTHER" id="PTHR13414:SF9">
    <property type="entry name" value="PROTON-COUPLED ZINC ANTIPORTER SLC30A9, MITOCHONDRIAL"/>
    <property type="match status" value="1"/>
</dbReference>
<feature type="transmembrane region" description="Helical" evidence="7">
    <location>
        <begin position="77"/>
        <end position="97"/>
    </location>
</feature>
<evidence type="ECO:0000259" key="8">
    <source>
        <dbReference type="Pfam" id="PF01545"/>
    </source>
</evidence>
<feature type="transmembrane region" description="Helical" evidence="7">
    <location>
        <begin position="202"/>
        <end position="222"/>
    </location>
</feature>
<dbReference type="RefSeq" id="WP_046790341.1">
    <property type="nucleotide sequence ID" value="NZ_CP011366.1"/>
</dbReference>
<feature type="region of interest" description="Disordered" evidence="6">
    <location>
        <begin position="312"/>
        <end position="339"/>
    </location>
</feature>
<dbReference type="Proteomes" id="UP000183090">
    <property type="component" value="Unassembled WGS sequence"/>
</dbReference>
<dbReference type="InterPro" id="IPR027470">
    <property type="entry name" value="Cation_efflux_CTD"/>
</dbReference>
<evidence type="ECO:0000313" key="11">
    <source>
        <dbReference type="EMBL" id="SFK61252.1"/>
    </source>
</evidence>
<name>A0A0F7HMJ4_9STAP</name>
<dbReference type="SUPFAM" id="SSF160240">
    <property type="entry name" value="Cation efflux protein cytoplasmic domain-like"/>
    <property type="match status" value="1"/>
</dbReference>
<sequence>MKDIFALLKQGSKASLTASIVNFFIAGLKGVAFLFTANVAMFAEMMHSLGDAINQFFVFIGSSLSKKPPTKRFPFGFGRLVNLVCVFAVVVVGILAYETVKEGIHHIVEPLPGTADTSMLLINIGVLGAAAILEGYVLYKAGKELLGQAGQPQDGLKPLTLSFKHMDRAKPATKLVFLEDTVATSGALLAILAILVGRFTGFAQAEGIASVIIGLMMFYIVYKVFMENAAGVLGESDPYMEQRVAQIVLRHEEITDIQKLFVLKEGDNLHVEIVAETDPDITVEHANEIRDEIEALILEQSHVTDVNTEFEVDDGRRAWPETQEQMDRRSKRSKKSKEE</sequence>
<dbReference type="Pfam" id="PF16916">
    <property type="entry name" value="ZT_dimer"/>
    <property type="match status" value="1"/>
</dbReference>
<dbReference type="Gene3D" id="1.20.1510.10">
    <property type="entry name" value="Cation efflux protein transmembrane domain"/>
    <property type="match status" value="1"/>
</dbReference>
<keyword evidence="12" id="KW-1185">Reference proteome</keyword>
<dbReference type="Pfam" id="PF01545">
    <property type="entry name" value="Cation_efflux"/>
    <property type="match status" value="1"/>
</dbReference>
<reference evidence="10 12" key="1">
    <citation type="journal article" date="2015" name="Int. J. Syst. Evol. Microbiol.">
        <title>Complete genome sequence of Salinicoccus halodurans H3B36, isolated from the Qaidam Basin in China.</title>
        <authorList>
            <person name="Jiang K."/>
            <person name="Xue Y."/>
            <person name="Ma Y."/>
        </authorList>
    </citation>
    <scope>NUCLEOTIDE SEQUENCE [LARGE SCALE GENOMIC DNA]</scope>
    <source>
        <strain evidence="10 12">H3B36</strain>
    </source>
</reference>
<evidence type="ECO:0000256" key="3">
    <source>
        <dbReference type="ARBA" id="ARBA00022692"/>
    </source>
</evidence>
<dbReference type="GO" id="GO:0006829">
    <property type="term" value="P:zinc ion transport"/>
    <property type="evidence" value="ECO:0007669"/>
    <property type="project" value="InterPro"/>
</dbReference>
<evidence type="ECO:0000313" key="13">
    <source>
        <dbReference type="Proteomes" id="UP000183090"/>
    </source>
</evidence>
<protein>
    <submittedName>
        <fullName evidence="11">Cation diffusion facilitator family transporter</fullName>
    </submittedName>
</protein>
<keyword evidence="2" id="KW-0813">Transport</keyword>
<evidence type="ECO:0000256" key="7">
    <source>
        <dbReference type="SAM" id="Phobius"/>
    </source>
</evidence>
<dbReference type="SUPFAM" id="SSF161111">
    <property type="entry name" value="Cation efflux protein transmembrane domain-like"/>
    <property type="match status" value="1"/>
</dbReference>
<proteinExistence type="predicted"/>
<dbReference type="InterPro" id="IPR036837">
    <property type="entry name" value="Cation_efflux_CTD_sf"/>
</dbReference>
<evidence type="ECO:0000313" key="10">
    <source>
        <dbReference type="EMBL" id="AKG74157.1"/>
    </source>
</evidence>
<dbReference type="GO" id="GO:0008324">
    <property type="term" value="F:monoatomic cation transmembrane transporter activity"/>
    <property type="evidence" value="ECO:0007669"/>
    <property type="project" value="InterPro"/>
</dbReference>
<evidence type="ECO:0000256" key="4">
    <source>
        <dbReference type="ARBA" id="ARBA00022989"/>
    </source>
</evidence>
<dbReference type="KEGG" id="shv:AAT16_07855"/>
<dbReference type="NCBIfam" id="TIGR01297">
    <property type="entry name" value="CDF"/>
    <property type="match status" value="1"/>
</dbReference>
<keyword evidence="3 7" id="KW-0812">Transmembrane</keyword>
<feature type="domain" description="Cation efflux protein transmembrane" evidence="8">
    <location>
        <begin position="16"/>
        <end position="229"/>
    </location>
</feature>
<evidence type="ECO:0000256" key="6">
    <source>
        <dbReference type="SAM" id="MobiDB-lite"/>
    </source>
</evidence>
<comment type="subcellular location">
    <subcellularLocation>
        <location evidence="1">Membrane</location>
        <topology evidence="1">Multi-pass membrane protein</topology>
    </subcellularLocation>
</comment>
<dbReference type="AlphaFoldDB" id="A0A0F7HMJ4"/>
<evidence type="ECO:0000256" key="2">
    <source>
        <dbReference type="ARBA" id="ARBA00022448"/>
    </source>
</evidence>
<dbReference type="EMBL" id="FOTB01000001">
    <property type="protein sequence ID" value="SFK61252.1"/>
    <property type="molecule type" value="Genomic_DNA"/>
</dbReference>
<keyword evidence="4 7" id="KW-1133">Transmembrane helix</keyword>
<feature type="transmembrane region" description="Helical" evidence="7">
    <location>
        <begin position="175"/>
        <end position="196"/>
    </location>
</feature>
<dbReference type="PANTHER" id="PTHR13414">
    <property type="entry name" value="HUEL-CATION TRANSPORTER"/>
    <property type="match status" value="1"/>
</dbReference>
<gene>
    <name evidence="10" type="ORF">AAT16_07855</name>
    <name evidence="11" type="ORF">SAMN05216235_0818</name>
</gene>
<reference evidence="12" key="2">
    <citation type="submission" date="2015-04" db="EMBL/GenBank/DDBJ databases">
        <title>Complete genome sequence of Salinicoccus halodurans strain H3B36, isolated from the Qaidam basin of China.</title>
        <authorList>
            <person name="Ma Y."/>
            <person name="Jiang K."/>
            <person name="Xue Y."/>
        </authorList>
    </citation>
    <scope>NUCLEOTIDE SEQUENCE [LARGE SCALE GENOMIC DNA]</scope>
    <source>
        <strain evidence="12">H3B36</strain>
    </source>
</reference>
<dbReference type="Proteomes" id="UP000034029">
    <property type="component" value="Chromosome"/>
</dbReference>
<reference evidence="11 13" key="3">
    <citation type="submission" date="2016-10" db="EMBL/GenBank/DDBJ databases">
        <authorList>
            <person name="Varghese N."/>
            <person name="Submissions S."/>
        </authorList>
    </citation>
    <scope>NUCLEOTIDE SEQUENCE [LARGE SCALE GENOMIC DNA]</scope>
    <source>
        <strain evidence="11 13">CGMCC 1.6501</strain>
    </source>
</reference>
<keyword evidence="5 7" id="KW-0472">Membrane</keyword>
<dbReference type="GO" id="GO:0016020">
    <property type="term" value="C:membrane"/>
    <property type="evidence" value="ECO:0007669"/>
    <property type="project" value="UniProtKB-SubCell"/>
</dbReference>
<dbReference type="InterPro" id="IPR002524">
    <property type="entry name" value="Cation_efflux"/>
</dbReference>
<dbReference type="OrthoDB" id="9806522at2"/>
<feature type="transmembrane region" description="Helical" evidence="7">
    <location>
        <begin position="20"/>
        <end position="43"/>
    </location>
</feature>
<dbReference type="Gene3D" id="3.30.70.1350">
    <property type="entry name" value="Cation efflux protein, cytoplasmic domain"/>
    <property type="match status" value="1"/>
</dbReference>